<dbReference type="Proteomes" id="UP001214756">
    <property type="component" value="Chromosome"/>
</dbReference>
<evidence type="ECO:0000256" key="6">
    <source>
        <dbReference type="ARBA" id="ARBA00049024"/>
    </source>
</evidence>
<evidence type="ECO:0000256" key="7">
    <source>
        <dbReference type="HAMAP-Rule" id="MF_00412"/>
    </source>
</evidence>
<dbReference type="PANTHER" id="PTHR11063">
    <property type="entry name" value="GLUTAMATE SEMIALDEHYDE DEHYDROGENASE"/>
    <property type="match status" value="1"/>
</dbReference>
<name>A0AAJ5VDT4_MICMQ</name>
<proteinExistence type="inferred from homology"/>
<reference evidence="9" key="1">
    <citation type="submission" date="2023-02" db="EMBL/GenBank/DDBJ databases">
        <title>Genome sequence of Microbacterium liquefaciens B1075.</title>
        <authorList>
            <person name="Cao J."/>
            <person name="Li X."/>
        </authorList>
    </citation>
    <scope>NUCLEOTIDE SEQUENCE</scope>
    <source>
        <strain evidence="9">B1075</strain>
    </source>
</reference>
<evidence type="ECO:0000256" key="3">
    <source>
        <dbReference type="ARBA" id="ARBA00022650"/>
    </source>
</evidence>
<evidence type="ECO:0000256" key="1">
    <source>
        <dbReference type="ARBA" id="ARBA00004985"/>
    </source>
</evidence>
<dbReference type="InterPro" id="IPR000965">
    <property type="entry name" value="GPR_dom"/>
</dbReference>
<keyword evidence="4 7" id="KW-0521">NADP</keyword>
<dbReference type="GO" id="GO:0055129">
    <property type="term" value="P:L-proline biosynthetic process"/>
    <property type="evidence" value="ECO:0007669"/>
    <property type="project" value="UniProtKB-UniRule"/>
</dbReference>
<keyword evidence="3 7" id="KW-0641">Proline biosynthesis</keyword>
<dbReference type="EC" id="1.2.1.41" evidence="7"/>
<comment type="pathway">
    <text evidence="1 7">Amino-acid biosynthesis; L-proline biosynthesis; L-glutamate 5-semialdehyde from L-glutamate: step 2/2.</text>
</comment>
<dbReference type="EMBL" id="CP118606">
    <property type="protein sequence ID" value="WEF22409.1"/>
    <property type="molecule type" value="Genomic_DNA"/>
</dbReference>
<organism evidence="9 10">
    <name type="scientific">Microbacterium maritypicum</name>
    <name type="common">Microbacterium liquefaciens</name>
    <dbReference type="NCBI Taxonomy" id="33918"/>
    <lineage>
        <taxon>Bacteria</taxon>
        <taxon>Bacillati</taxon>
        <taxon>Actinomycetota</taxon>
        <taxon>Actinomycetes</taxon>
        <taxon>Micrococcales</taxon>
        <taxon>Microbacteriaceae</taxon>
        <taxon>Microbacterium</taxon>
    </lineage>
</organism>
<keyword evidence="7" id="KW-0963">Cytoplasm</keyword>
<dbReference type="CDD" id="cd07079">
    <property type="entry name" value="ALDH_F18-19_ProA-GPR"/>
    <property type="match status" value="1"/>
</dbReference>
<dbReference type="SUPFAM" id="SSF53720">
    <property type="entry name" value="ALDH-like"/>
    <property type="match status" value="1"/>
</dbReference>
<dbReference type="InterPro" id="IPR015590">
    <property type="entry name" value="Aldehyde_DH_dom"/>
</dbReference>
<dbReference type="HAMAP" id="MF_00412">
    <property type="entry name" value="ProA"/>
    <property type="match status" value="1"/>
</dbReference>
<evidence type="ECO:0000259" key="8">
    <source>
        <dbReference type="Pfam" id="PF00171"/>
    </source>
</evidence>
<gene>
    <name evidence="7" type="primary">proA</name>
    <name evidence="9" type="ORF">PWF71_06970</name>
</gene>
<dbReference type="Gene3D" id="3.40.605.10">
    <property type="entry name" value="Aldehyde Dehydrogenase, Chain A, domain 1"/>
    <property type="match status" value="1"/>
</dbReference>
<dbReference type="InterPro" id="IPR012134">
    <property type="entry name" value="Glu-5-SA_DH"/>
</dbReference>
<dbReference type="Pfam" id="PF00171">
    <property type="entry name" value="Aldedh"/>
    <property type="match status" value="1"/>
</dbReference>
<dbReference type="FunFam" id="3.40.309.10:FF:000006">
    <property type="entry name" value="Gamma-glutamyl phosphate reductase"/>
    <property type="match status" value="1"/>
</dbReference>
<feature type="domain" description="Aldehyde dehydrogenase" evidence="8">
    <location>
        <begin position="11"/>
        <end position="283"/>
    </location>
</feature>
<accession>A0AAJ5VDT4</accession>
<evidence type="ECO:0000256" key="4">
    <source>
        <dbReference type="ARBA" id="ARBA00022857"/>
    </source>
</evidence>
<comment type="similarity">
    <text evidence="7">Belongs to the gamma-glutamyl phosphate reductase family.</text>
</comment>
<dbReference type="PIRSF" id="PIRSF000151">
    <property type="entry name" value="GPR"/>
    <property type="match status" value="1"/>
</dbReference>
<comment type="catalytic activity">
    <reaction evidence="6 7">
        <text>L-glutamate 5-semialdehyde + phosphate + NADP(+) = L-glutamyl 5-phosphate + NADPH + H(+)</text>
        <dbReference type="Rhea" id="RHEA:19541"/>
        <dbReference type="ChEBI" id="CHEBI:15378"/>
        <dbReference type="ChEBI" id="CHEBI:43474"/>
        <dbReference type="ChEBI" id="CHEBI:57783"/>
        <dbReference type="ChEBI" id="CHEBI:58066"/>
        <dbReference type="ChEBI" id="CHEBI:58274"/>
        <dbReference type="ChEBI" id="CHEBI:58349"/>
        <dbReference type="EC" id="1.2.1.41"/>
    </reaction>
</comment>
<comment type="subcellular location">
    <subcellularLocation>
        <location evidence="7">Cytoplasm</location>
    </subcellularLocation>
</comment>
<evidence type="ECO:0000313" key="10">
    <source>
        <dbReference type="Proteomes" id="UP001214756"/>
    </source>
</evidence>
<protein>
    <recommendedName>
        <fullName evidence="7">Gamma-glutamyl phosphate reductase</fullName>
        <shortName evidence="7">GPR</shortName>
        <ecNumber evidence="7">1.2.1.41</ecNumber>
    </recommendedName>
    <alternativeName>
        <fullName evidence="7">Glutamate-5-semialdehyde dehydrogenase</fullName>
    </alternativeName>
    <alternativeName>
        <fullName evidence="7">Glutamyl-gamma-semialdehyde dehydrogenase</fullName>
        <shortName evidence="7">GSA dehydrogenase</shortName>
    </alternativeName>
</protein>
<dbReference type="Gene3D" id="3.40.309.10">
    <property type="entry name" value="Aldehyde Dehydrogenase, Chain A, domain 2"/>
    <property type="match status" value="1"/>
</dbReference>
<dbReference type="PROSITE" id="PS01223">
    <property type="entry name" value="PROA"/>
    <property type="match status" value="1"/>
</dbReference>
<sequence>MTDQTPQVRLERAKEASRATAALTSDDKARVLESIAVSLLDAAPRIIEANGRDIARGREDGIGESLIDRLRLDDKRVAALAAAVREVAALADPVGRVVGGHRMPNGVALEQVRVPFGVVGAIYEARPNVTVDIAALALRSGNAVVLRGGSAARDSNTVLVDVMRRAVQNAGLTPEAIQTVDDFGRDGAKALMHGRGFIDVLIPRGSAGLIEAVVTESTVPVIETGAGNVHIFLDETAPDDWASDIVVNAKVQRPSVCNAVETVLVHRQAAPRLIPLVASALQSEGVAIHGDDMVAGLVSNVIPAVEEDWETEYLSLDIAMKVVDSLEEALDHIRRYSTGHTESIITTDSRNAERFLAEVDSAVVMVNTSTRFTDGGEFGFGAEVGISTQKLHARGPMGLSELTSTKWLARGSGQTRG</sequence>
<dbReference type="InterPro" id="IPR016163">
    <property type="entry name" value="Ald_DH_C"/>
</dbReference>
<evidence type="ECO:0000256" key="5">
    <source>
        <dbReference type="ARBA" id="ARBA00023002"/>
    </source>
</evidence>
<evidence type="ECO:0000313" key="9">
    <source>
        <dbReference type="EMBL" id="WEF22409.1"/>
    </source>
</evidence>
<dbReference type="PANTHER" id="PTHR11063:SF8">
    <property type="entry name" value="DELTA-1-PYRROLINE-5-CARBOXYLATE SYNTHASE"/>
    <property type="match status" value="1"/>
</dbReference>
<dbReference type="InterPro" id="IPR016161">
    <property type="entry name" value="Ald_DH/histidinol_DH"/>
</dbReference>
<dbReference type="GO" id="GO:0005737">
    <property type="term" value="C:cytoplasm"/>
    <property type="evidence" value="ECO:0007669"/>
    <property type="project" value="UniProtKB-SubCell"/>
</dbReference>
<dbReference type="AlphaFoldDB" id="A0AAJ5VDT4"/>
<evidence type="ECO:0000256" key="2">
    <source>
        <dbReference type="ARBA" id="ARBA00022605"/>
    </source>
</evidence>
<dbReference type="GO" id="GO:0050661">
    <property type="term" value="F:NADP binding"/>
    <property type="evidence" value="ECO:0007669"/>
    <property type="project" value="InterPro"/>
</dbReference>
<keyword evidence="5 7" id="KW-0560">Oxidoreductase</keyword>
<dbReference type="NCBIfam" id="NF001221">
    <property type="entry name" value="PRK00197.1"/>
    <property type="match status" value="1"/>
</dbReference>
<dbReference type="InterPro" id="IPR016162">
    <property type="entry name" value="Ald_DH_N"/>
</dbReference>
<dbReference type="GO" id="GO:0004350">
    <property type="term" value="F:glutamate-5-semialdehyde dehydrogenase activity"/>
    <property type="evidence" value="ECO:0007669"/>
    <property type="project" value="UniProtKB-UniRule"/>
</dbReference>
<comment type="function">
    <text evidence="7">Catalyzes the NADPH-dependent reduction of L-glutamate 5-phosphate into L-glutamate 5-semialdehyde and phosphate. The product spontaneously undergoes cyclization to form 1-pyrroline-5-carboxylate.</text>
</comment>
<keyword evidence="2 7" id="KW-0028">Amino-acid biosynthesis</keyword>
<dbReference type="InterPro" id="IPR020593">
    <property type="entry name" value="G-glutamylP_reductase_CS"/>
</dbReference>
<dbReference type="NCBIfam" id="TIGR00407">
    <property type="entry name" value="proA"/>
    <property type="match status" value="1"/>
</dbReference>
<dbReference type="RefSeq" id="WP_017830329.1">
    <property type="nucleotide sequence ID" value="NZ_CP118606.1"/>
</dbReference>